<evidence type="ECO:0000313" key="3">
    <source>
        <dbReference type="EMBL" id="MBP0456321.1"/>
    </source>
</evidence>
<keyword evidence="2" id="KW-0472">Membrane</keyword>
<evidence type="ECO:0000313" key="4">
    <source>
        <dbReference type="Proteomes" id="UP000670475"/>
    </source>
</evidence>
<protein>
    <submittedName>
        <fullName evidence="3">Uncharacterized protein</fullName>
    </submittedName>
</protein>
<keyword evidence="2" id="KW-1133">Transmembrane helix</keyword>
<sequence>MATSFPAPTARRRAAGAPLSGLLPLLGFAVLLAAVFTVAYAVGSASGPAAPGLHRTGGGGPKGGGPTGGMAGMGGM</sequence>
<feature type="transmembrane region" description="Helical" evidence="2">
    <location>
        <begin position="21"/>
        <end position="42"/>
    </location>
</feature>
<comment type="caution">
    <text evidence="3">The sequence shown here is derived from an EMBL/GenBank/DDBJ whole genome shotgun (WGS) entry which is preliminary data.</text>
</comment>
<dbReference type="Proteomes" id="UP000670475">
    <property type="component" value="Unassembled WGS sequence"/>
</dbReference>
<name>A0A940RTM4_9ACTN</name>
<reference evidence="3" key="1">
    <citation type="submission" date="2021-03" db="EMBL/GenBank/DDBJ databases">
        <title>Whole genome sequence of Streptomyces bomunensis MMS17-BM035.</title>
        <authorList>
            <person name="Lee J.H."/>
        </authorList>
    </citation>
    <scope>NUCLEOTIDE SEQUENCE</scope>
    <source>
        <strain evidence="3">MMS17-BM035</strain>
    </source>
</reference>
<gene>
    <name evidence="3" type="ORF">JFN87_02235</name>
</gene>
<evidence type="ECO:0000256" key="2">
    <source>
        <dbReference type="SAM" id="Phobius"/>
    </source>
</evidence>
<dbReference type="RefSeq" id="WP_209338169.1">
    <property type="nucleotide sequence ID" value="NZ_JAGIQL010000004.1"/>
</dbReference>
<keyword evidence="2" id="KW-0812">Transmembrane</keyword>
<keyword evidence="4" id="KW-1185">Reference proteome</keyword>
<accession>A0A940RTM4</accession>
<organism evidence="3 4">
    <name type="scientific">Streptomyces montanisoli</name>
    <dbReference type="NCBI Taxonomy" id="2798581"/>
    <lineage>
        <taxon>Bacteria</taxon>
        <taxon>Bacillati</taxon>
        <taxon>Actinomycetota</taxon>
        <taxon>Actinomycetes</taxon>
        <taxon>Kitasatosporales</taxon>
        <taxon>Streptomycetaceae</taxon>
        <taxon>Streptomyces</taxon>
    </lineage>
</organism>
<evidence type="ECO:0000256" key="1">
    <source>
        <dbReference type="SAM" id="MobiDB-lite"/>
    </source>
</evidence>
<feature type="region of interest" description="Disordered" evidence="1">
    <location>
        <begin position="48"/>
        <end position="76"/>
    </location>
</feature>
<feature type="compositionally biased region" description="Gly residues" evidence="1">
    <location>
        <begin position="55"/>
        <end position="76"/>
    </location>
</feature>
<proteinExistence type="predicted"/>
<dbReference type="EMBL" id="JAGIQL010000004">
    <property type="protein sequence ID" value="MBP0456321.1"/>
    <property type="molecule type" value="Genomic_DNA"/>
</dbReference>
<dbReference type="AlphaFoldDB" id="A0A940RTM4"/>